<dbReference type="Gene3D" id="2.60.40.10">
    <property type="entry name" value="Immunoglobulins"/>
    <property type="match status" value="1"/>
</dbReference>
<dbReference type="Pfam" id="PF01833">
    <property type="entry name" value="TIG"/>
    <property type="match status" value="1"/>
</dbReference>
<dbReference type="SMART" id="SM00429">
    <property type="entry name" value="IPT"/>
    <property type="match status" value="1"/>
</dbReference>
<dbReference type="SUPFAM" id="SSF50978">
    <property type="entry name" value="WD40 repeat-like"/>
    <property type="match status" value="1"/>
</dbReference>
<sequence length="1096" mass="119242">MLCLVDVESRKYRGKDVSNAELDQKQYALRVEAGCATDWAYVEVQGSRILFVSSATRGTIAYDWNFETVVGLWGPVSAVSVELVASDEEVLAVVGNIDASLVTILRRTLQDSLGKPVCPSPDQKCLTIAGRFSESETSTGLNFAHASRIELKDMSGLLSFDLLIQVDPSQQVGLCPFSLNSRKDSDSFTCPTNSTPTIMTRCIVFNVSLTSGSPAVFATDGLPFIDSEGSLNYKLSGQEVGQAKFAVDPLIYDVLLLKFIPIMQRNNSRLEIVITVDPSMLELTSKASQSNSNSFIAAVPDTSAVFLAVTELVLTESTKVYNRTGFLKRQAFHSIDPSFWFELYGVWSVHGEQVTNLLTLFTLNQNGDLFFCVNASNVGLFTVVVALQFTKESELGNIDSTWYSNFSLVIVPDRLEAEVDQSSANILGTIELPEDQIIVGAKMYFDRIFELGLVFSSIMHDVSFTFVNSTEDYLFSNLPTIFNNGTISIEFRSLHIGYVNLTVVLQHGPCKYFEVSCNSIPNIDYFVIILQISAVSIAPFFMSILQVLGIENSGPQVIYGAVYNIRTSSNESEHMQPQSFIFVVNYTSSVSDLFSEVPLIDSNGTLRFSCNNDKFGMASLAVQLLDIKNVLYQGQKTQNLFQNGPIRKIMIKIFPSPKVFSVAPNFGQQSGGNRITVTGMHFGSIYSRGYEADSYSNLSVYVCGSVCSNVMYVSDSRLSCVASRGIGTGGVYVNISDGFYSRGGFLPQGYTYTSMVLAGKKLLAGSYLLFGPQRFISDPSEYHSSTLQAISLPIFHSVYALAYYGGNLIVGGDIIQAGSVKVNNIFSWDGNYVTSLQNGLDGRVNAMTKYGPNIVVGGSFSFALRTEQATRVGGICVWNGTEWFTLGAYPLEGIVTALASSENQLYAAGQFGWIGPSEFRGLAVFNGTEWFSVGGGVEGGHVLCLALSSGRLVVGGNFEKAGGKLVWGLAFWDGSVWHSMGGVNGNVLDIAMDERTIYVAGAFTEAGGKSAKGLALYKDGRLDSLGSTVNGTPRSLFLSGSCLLVGSDFNYGYDPRNLKKKSFLVQWCQDSSLESDVYTTFELPDTSGAIHAMLLI</sequence>
<dbReference type="AlphaFoldDB" id="A0A7S0MQ56"/>
<proteinExistence type="predicted"/>
<feature type="domain" description="IPT/TIG" evidence="1">
    <location>
        <begin position="656"/>
        <end position="753"/>
    </location>
</feature>
<name>A0A7S0MQ56_9CRYP</name>
<dbReference type="InterPro" id="IPR014756">
    <property type="entry name" value="Ig_E-set"/>
</dbReference>
<dbReference type="InterPro" id="IPR013783">
    <property type="entry name" value="Ig-like_fold"/>
</dbReference>
<protein>
    <recommendedName>
        <fullName evidence="1">IPT/TIG domain-containing protein</fullName>
    </recommendedName>
</protein>
<dbReference type="CDD" id="cd00603">
    <property type="entry name" value="IPT_PCSR"/>
    <property type="match status" value="1"/>
</dbReference>
<dbReference type="InterPro" id="IPR036322">
    <property type="entry name" value="WD40_repeat_dom_sf"/>
</dbReference>
<evidence type="ECO:0000313" key="2">
    <source>
        <dbReference type="EMBL" id="CAD8646946.1"/>
    </source>
</evidence>
<organism evidence="2">
    <name type="scientific">Cryptomonas curvata</name>
    <dbReference type="NCBI Taxonomy" id="233186"/>
    <lineage>
        <taxon>Eukaryota</taxon>
        <taxon>Cryptophyceae</taxon>
        <taxon>Cryptomonadales</taxon>
        <taxon>Cryptomonadaceae</taxon>
        <taxon>Cryptomonas</taxon>
    </lineage>
</organism>
<accession>A0A7S0MQ56</accession>
<dbReference type="EMBL" id="HBEZ01044765">
    <property type="protein sequence ID" value="CAD8646946.1"/>
    <property type="molecule type" value="Transcribed_RNA"/>
</dbReference>
<gene>
    <name evidence="2" type="ORF">CCUR1050_LOCUS24631</name>
</gene>
<reference evidence="2" key="1">
    <citation type="submission" date="2021-01" db="EMBL/GenBank/DDBJ databases">
        <authorList>
            <person name="Corre E."/>
            <person name="Pelletier E."/>
            <person name="Niang G."/>
            <person name="Scheremetjew M."/>
            <person name="Finn R."/>
            <person name="Kale V."/>
            <person name="Holt S."/>
            <person name="Cochrane G."/>
            <person name="Meng A."/>
            <person name="Brown T."/>
            <person name="Cohen L."/>
        </authorList>
    </citation>
    <scope>NUCLEOTIDE SEQUENCE</scope>
    <source>
        <strain evidence="2">CCAP979/52</strain>
    </source>
</reference>
<dbReference type="InterPro" id="IPR002909">
    <property type="entry name" value="IPT_dom"/>
</dbReference>
<evidence type="ECO:0000259" key="1">
    <source>
        <dbReference type="SMART" id="SM00429"/>
    </source>
</evidence>
<dbReference type="SUPFAM" id="SSF81296">
    <property type="entry name" value="E set domains"/>
    <property type="match status" value="1"/>
</dbReference>